<dbReference type="GO" id="GO:0032259">
    <property type="term" value="P:methylation"/>
    <property type="evidence" value="ECO:0007669"/>
    <property type="project" value="UniProtKB-KW"/>
</dbReference>
<dbReference type="PANTHER" id="PTHR11727">
    <property type="entry name" value="DIMETHYLADENOSINE TRANSFERASE"/>
    <property type="match status" value="1"/>
</dbReference>
<dbReference type="GO" id="GO:0008168">
    <property type="term" value="F:methyltransferase activity"/>
    <property type="evidence" value="ECO:0007669"/>
    <property type="project" value="UniProtKB-KW"/>
</dbReference>
<proteinExistence type="predicted"/>
<dbReference type="Proteomes" id="UP000192927">
    <property type="component" value="Unassembled WGS sequence"/>
</dbReference>
<dbReference type="PANTHER" id="PTHR11727:SF17">
    <property type="entry name" value="DIMETHYLADENOSINE TRANSFERASE 1, MITOCHONDRIAL"/>
    <property type="match status" value="1"/>
</dbReference>
<evidence type="ECO:0000313" key="9">
    <source>
        <dbReference type="EMBL" id="KAA6408994.1"/>
    </source>
</evidence>
<feature type="compositionally biased region" description="Basic residues" evidence="8">
    <location>
        <begin position="341"/>
        <end position="357"/>
    </location>
</feature>
<dbReference type="GO" id="GO:0034246">
    <property type="term" value="F:mitochondrial transcription factor activity"/>
    <property type="evidence" value="ECO:0007669"/>
    <property type="project" value="TreeGrafter"/>
</dbReference>
<dbReference type="OrthoDB" id="16079at2759"/>
<dbReference type="GO" id="GO:0003723">
    <property type="term" value="F:RNA binding"/>
    <property type="evidence" value="ECO:0007669"/>
    <property type="project" value="UniProtKB-KW"/>
</dbReference>
<evidence type="ECO:0000256" key="5">
    <source>
        <dbReference type="ARBA" id="ARBA00022691"/>
    </source>
</evidence>
<evidence type="ECO:0000256" key="7">
    <source>
        <dbReference type="ARBA" id="ARBA00024915"/>
    </source>
</evidence>
<dbReference type="GO" id="GO:0005759">
    <property type="term" value="C:mitochondrial matrix"/>
    <property type="evidence" value="ECO:0007669"/>
    <property type="project" value="TreeGrafter"/>
</dbReference>
<keyword evidence="3 10" id="KW-0489">Methyltransferase</keyword>
<dbReference type="Gene3D" id="1.10.8.100">
    <property type="entry name" value="Ribosomal RNA adenine dimethylase-like, domain 2"/>
    <property type="match status" value="1"/>
</dbReference>
<dbReference type="EMBL" id="FWEW01001107">
    <property type="protein sequence ID" value="SLM36562.1"/>
    <property type="molecule type" value="Genomic_DNA"/>
</dbReference>
<comment type="subcellular location">
    <subcellularLocation>
        <location evidence="1">Mitochondrion</location>
    </subcellularLocation>
</comment>
<reference evidence="9 12" key="3">
    <citation type="submission" date="2019-09" db="EMBL/GenBank/DDBJ databases">
        <title>The hologenome of the rock-dwelling lichen Lasallia pustulata.</title>
        <authorList>
            <person name="Greshake Tzovaras B."/>
            <person name="Segers F."/>
            <person name="Bicker A."/>
            <person name="Dal Grande F."/>
            <person name="Otte J."/>
            <person name="Hankeln T."/>
            <person name="Schmitt I."/>
            <person name="Ebersberger I."/>
        </authorList>
    </citation>
    <scope>NUCLEOTIDE SEQUENCE [LARGE SCALE GENOMIC DNA]</scope>
    <source>
        <strain evidence="9">A1-1</strain>
    </source>
</reference>
<dbReference type="EMBL" id="VXIT01000012">
    <property type="protein sequence ID" value="KAA6408994.1"/>
    <property type="molecule type" value="Genomic_DNA"/>
</dbReference>
<gene>
    <name evidence="9" type="ORF">FRX48_07338</name>
</gene>
<name>A0A1W5D0Q1_9LECA</name>
<organism evidence="10 11">
    <name type="scientific">Lasallia pustulata</name>
    <dbReference type="NCBI Taxonomy" id="136370"/>
    <lineage>
        <taxon>Eukaryota</taxon>
        <taxon>Fungi</taxon>
        <taxon>Dikarya</taxon>
        <taxon>Ascomycota</taxon>
        <taxon>Pezizomycotina</taxon>
        <taxon>Lecanoromycetes</taxon>
        <taxon>OSLEUM clade</taxon>
        <taxon>Umbilicariomycetidae</taxon>
        <taxon>Umbilicariales</taxon>
        <taxon>Umbilicariaceae</taxon>
        <taxon>Lasallia</taxon>
    </lineage>
</organism>
<keyword evidence="5" id="KW-0949">S-adenosyl-L-methionine</keyword>
<dbReference type="InterPro" id="IPR023165">
    <property type="entry name" value="rRNA_Ade_diMease-like_C"/>
</dbReference>
<sequence>MWKVSQRHLAHFPLLELLQKLPHTGNFPVEVVGSELCDDLLQRLGPSLARHRSCDIIDINPGAGVWSAKVHDYVKPRRHILVQPQAKRYLPFLKPLLDAPESRYSLVDCTGGKAWRLDEYVKQNFMTMREGVEEDVPETKKSNDTLLVLANLGMILRRSKGRAVDQRRGFRRIEEFFAAAREHAGFHGHGSIRMLVWMVDDVKSSLLPRTVAHRLKPAVEAEMNAHVEEIAGGKEDSEAARESSIELASANIVAQRMGERGLSIPVARRSELQQEAQDNMAREHVYSSSANLNLAAERRVPTPDWHEELLDLEAKFKAGELKEFMEDAEYDKIPYHVAHPSIRKNHPQRTPQSKRLRKLQDKRSRLESLEGVINELRREQAALDQLDLAIANGEYEGAAHTAKLEEWQRRTAQCMERVHMQSTLFDAKAEDIYDDDRRAFARPSPLLMWDHRTAEPLIANPDEFYPHQTLALLDIQPKSHVSPLLSSPKHAKTIDAILRRVFRSRAKPIAEAMATLGPGADEYLVPAVPALADIRVGGCRNLERMRCRMVTVEMVEALALAWEQWPFKVPLTEFDFLSRWGDNLADVDGLASNCERH</sequence>
<evidence type="ECO:0000256" key="3">
    <source>
        <dbReference type="ARBA" id="ARBA00022603"/>
    </source>
</evidence>
<feature type="region of interest" description="Disordered" evidence="8">
    <location>
        <begin position="341"/>
        <end position="361"/>
    </location>
</feature>
<accession>A0A1W5D0Q1</accession>
<reference evidence="10" key="1">
    <citation type="submission" date="2017-03" db="EMBL/GenBank/DDBJ databases">
        <authorList>
            <person name="Afonso C.L."/>
            <person name="Miller P.J."/>
            <person name="Scott M.A."/>
            <person name="Spackman E."/>
            <person name="Goraichik I."/>
            <person name="Dimitrov K.M."/>
            <person name="Suarez D.L."/>
            <person name="Swayne D.E."/>
        </authorList>
    </citation>
    <scope>NUCLEOTIDE SEQUENCE [LARGE SCALE GENOMIC DNA]</scope>
</reference>
<dbReference type="AlphaFoldDB" id="A0A1W5D0Q1"/>
<reference evidence="11" key="2">
    <citation type="submission" date="2017-03" db="EMBL/GenBank/DDBJ databases">
        <authorList>
            <person name="Sharma R."/>
            <person name="Thines M."/>
        </authorList>
    </citation>
    <scope>NUCLEOTIDE SEQUENCE [LARGE SCALE GENOMIC DNA]</scope>
</reference>
<dbReference type="GO" id="GO:0006391">
    <property type="term" value="P:transcription initiation at mitochondrial promoter"/>
    <property type="evidence" value="ECO:0007669"/>
    <property type="project" value="TreeGrafter"/>
</dbReference>
<keyword evidence="11" id="KW-1185">Reference proteome</keyword>
<evidence type="ECO:0000256" key="4">
    <source>
        <dbReference type="ARBA" id="ARBA00022679"/>
    </source>
</evidence>
<evidence type="ECO:0000313" key="12">
    <source>
        <dbReference type="Proteomes" id="UP000324767"/>
    </source>
</evidence>
<evidence type="ECO:0000256" key="2">
    <source>
        <dbReference type="ARBA" id="ARBA00013836"/>
    </source>
</evidence>
<protein>
    <recommendedName>
        <fullName evidence="2">Mitochondrial transcription factor 1</fullName>
    </recommendedName>
</protein>
<evidence type="ECO:0000256" key="1">
    <source>
        <dbReference type="ARBA" id="ARBA00004173"/>
    </source>
</evidence>
<dbReference type="Gene3D" id="3.40.50.150">
    <property type="entry name" value="Vaccinia Virus protein VP39"/>
    <property type="match status" value="1"/>
</dbReference>
<evidence type="ECO:0000313" key="10">
    <source>
        <dbReference type="EMBL" id="SLM36562.1"/>
    </source>
</evidence>
<keyword evidence="6" id="KW-0694">RNA-binding</keyword>
<keyword evidence="4" id="KW-0808">Transferase</keyword>
<evidence type="ECO:0000313" key="11">
    <source>
        <dbReference type="Proteomes" id="UP000192927"/>
    </source>
</evidence>
<dbReference type="InterPro" id="IPR001737">
    <property type="entry name" value="KsgA/Erm"/>
</dbReference>
<evidence type="ECO:0000256" key="6">
    <source>
        <dbReference type="ARBA" id="ARBA00022884"/>
    </source>
</evidence>
<comment type="function">
    <text evidence="7">Mitochondrial transcription factor that confers selective promoter recognition on the core subunit of the yeast mitochondrial RNA polymerase. Interacts with DNA in a non-specific manner.</text>
</comment>
<evidence type="ECO:0000256" key="8">
    <source>
        <dbReference type="SAM" id="MobiDB-lite"/>
    </source>
</evidence>
<dbReference type="GO" id="GO:0034245">
    <property type="term" value="C:mitochondrial DNA-directed RNA polymerase complex"/>
    <property type="evidence" value="ECO:0007669"/>
    <property type="project" value="TreeGrafter"/>
</dbReference>
<dbReference type="InterPro" id="IPR029063">
    <property type="entry name" value="SAM-dependent_MTases_sf"/>
</dbReference>
<dbReference type="Proteomes" id="UP000324767">
    <property type="component" value="Unassembled WGS sequence"/>
</dbReference>